<dbReference type="Proteomes" id="UP000793456">
    <property type="component" value="Chromosome II"/>
</dbReference>
<organism evidence="1 2">
    <name type="scientific">Larimichthys crocea</name>
    <name type="common">Large yellow croaker</name>
    <name type="synonym">Pseudosciaena crocea</name>
    <dbReference type="NCBI Taxonomy" id="215358"/>
    <lineage>
        <taxon>Eukaryota</taxon>
        <taxon>Metazoa</taxon>
        <taxon>Chordata</taxon>
        <taxon>Craniata</taxon>
        <taxon>Vertebrata</taxon>
        <taxon>Euteleostomi</taxon>
        <taxon>Actinopterygii</taxon>
        <taxon>Neopterygii</taxon>
        <taxon>Teleostei</taxon>
        <taxon>Neoteleostei</taxon>
        <taxon>Acanthomorphata</taxon>
        <taxon>Eupercaria</taxon>
        <taxon>Sciaenidae</taxon>
        <taxon>Larimichthys</taxon>
    </lineage>
</organism>
<dbReference type="EMBL" id="CM011675">
    <property type="protein sequence ID" value="TMS22396.1"/>
    <property type="molecule type" value="Genomic_DNA"/>
</dbReference>
<name>A0ACD3RTV7_LARCR</name>
<proteinExistence type="predicted"/>
<reference evidence="1" key="1">
    <citation type="submission" date="2018-11" db="EMBL/GenBank/DDBJ databases">
        <title>The sequence and de novo assembly of Larimichthys crocea genome using PacBio and Hi-C technologies.</title>
        <authorList>
            <person name="Xu P."/>
            <person name="Chen B."/>
            <person name="Zhou Z."/>
            <person name="Ke Q."/>
            <person name="Wu Y."/>
            <person name="Bai H."/>
            <person name="Pu F."/>
        </authorList>
    </citation>
    <scope>NUCLEOTIDE SEQUENCE</scope>
    <source>
        <tissue evidence="1">Muscle</tissue>
    </source>
</reference>
<sequence length="284" mass="31857">MDAGVVGRAPVCLCVLCGLPAAGKSTLARELLSTAARLGWRAGLVPYDDLIPEQAFQTRVLEDGVKLQEMHTEWKLHRQAVLRCIEQFLEKPRVLAEMQSSCQINIAAWERCIQAVLQQALDCTQAERAPLLFLLDDNFYYPSMRYEVYQLARKYSLGFCQVYLHCDLESCISRNQSRSEPIPTEVIQEMVKRLESPNPQKNSWEANSISVNTTAKLSECDVQSVMELISSALSNPLSPVEDNTEQTEADRPEMCHQCGSPGRPGLSTAHLRSHEDCQRKSSTP</sequence>
<protein>
    <submittedName>
        <fullName evidence="1">Uncharacterized protein</fullName>
    </submittedName>
</protein>
<gene>
    <name evidence="1" type="ORF">E3U43_012661</name>
</gene>
<evidence type="ECO:0000313" key="2">
    <source>
        <dbReference type="Proteomes" id="UP000793456"/>
    </source>
</evidence>
<accession>A0ACD3RTV7</accession>
<comment type="caution">
    <text evidence="1">The sequence shown here is derived from an EMBL/GenBank/DDBJ whole genome shotgun (WGS) entry which is preliminary data.</text>
</comment>
<evidence type="ECO:0000313" key="1">
    <source>
        <dbReference type="EMBL" id="TMS22396.1"/>
    </source>
</evidence>
<keyword evidence="2" id="KW-1185">Reference proteome</keyword>